<dbReference type="AlphaFoldDB" id="A0A1E4SQT4"/>
<dbReference type="PANTHER" id="PTHR11266">
    <property type="entry name" value="PEROXISOMAL MEMBRANE PROTEIN 2, PXMP2 MPV17"/>
    <property type="match status" value="1"/>
</dbReference>
<dbReference type="EMBL" id="KV453909">
    <property type="protein sequence ID" value="ODV81873.1"/>
    <property type="molecule type" value="Genomic_DNA"/>
</dbReference>
<feature type="transmembrane region" description="Helical" evidence="6">
    <location>
        <begin position="47"/>
        <end position="65"/>
    </location>
</feature>
<evidence type="ECO:0000256" key="3">
    <source>
        <dbReference type="ARBA" id="ARBA00022692"/>
    </source>
</evidence>
<dbReference type="GO" id="GO:0005778">
    <property type="term" value="C:peroxisomal membrane"/>
    <property type="evidence" value="ECO:0007669"/>
    <property type="project" value="TreeGrafter"/>
</dbReference>
<evidence type="ECO:0000256" key="6">
    <source>
        <dbReference type="RuleBase" id="RU363053"/>
    </source>
</evidence>
<reference evidence="8" key="1">
    <citation type="submission" date="2016-05" db="EMBL/GenBank/DDBJ databases">
        <title>Comparative genomics of biotechnologically important yeasts.</title>
        <authorList>
            <consortium name="DOE Joint Genome Institute"/>
            <person name="Riley R."/>
            <person name="Haridas S."/>
            <person name="Wolfe K.H."/>
            <person name="Lopes M.R."/>
            <person name="Hittinger C.T."/>
            <person name="Goker M."/>
            <person name="Salamov A."/>
            <person name="Wisecaver J."/>
            <person name="Long T.M."/>
            <person name="Aerts A.L."/>
            <person name="Barry K."/>
            <person name="Choi C."/>
            <person name="Clum A."/>
            <person name="Coughlan A.Y."/>
            <person name="Deshpande S."/>
            <person name="Douglass A.P."/>
            <person name="Hanson S.J."/>
            <person name="Klenk H.-P."/>
            <person name="Labutti K."/>
            <person name="Lapidus A."/>
            <person name="Lindquist E."/>
            <person name="Lipzen A."/>
            <person name="Meier-Kolthoff J.P."/>
            <person name="Ohm R.A."/>
            <person name="Otillar R.P."/>
            <person name="Pangilinan J."/>
            <person name="Peng Y."/>
            <person name="Rokas A."/>
            <person name="Rosa C.A."/>
            <person name="Scheuner C."/>
            <person name="Sibirny A.A."/>
            <person name="Slot J.C."/>
            <person name="Stielow J.B."/>
            <person name="Sun H."/>
            <person name="Kurtzman C.P."/>
            <person name="Blackwell M."/>
            <person name="Grigoriev I.V."/>
            <person name="Jeffries T.W."/>
        </authorList>
    </citation>
    <scope>NUCLEOTIDE SEQUENCE [LARGE SCALE GENOMIC DNA]</scope>
    <source>
        <strain evidence="8">NRRL Y-17324</strain>
    </source>
</reference>
<feature type="transmembrane region" description="Helical" evidence="6">
    <location>
        <begin position="104"/>
        <end position="126"/>
    </location>
</feature>
<keyword evidence="5 6" id="KW-0472">Membrane</keyword>
<comment type="subcellular location">
    <subcellularLocation>
        <location evidence="1">Membrane</location>
        <topology evidence="1">Multi-pass membrane protein</topology>
    </subcellularLocation>
</comment>
<dbReference type="GeneID" id="30980370"/>
<dbReference type="OrthoDB" id="10267969at2759"/>
<comment type="similarity">
    <text evidence="2 6">Belongs to the peroxisomal membrane protein PXMP2/4 family.</text>
</comment>
<dbReference type="STRING" id="984487.A0A1E4SQT4"/>
<evidence type="ECO:0000256" key="1">
    <source>
        <dbReference type="ARBA" id="ARBA00004141"/>
    </source>
</evidence>
<dbReference type="Proteomes" id="UP000094285">
    <property type="component" value="Unassembled WGS sequence"/>
</dbReference>
<keyword evidence="3 6" id="KW-0812">Transmembrane</keyword>
<proteinExistence type="inferred from homology"/>
<evidence type="ECO:0000313" key="7">
    <source>
        <dbReference type="EMBL" id="ODV81873.1"/>
    </source>
</evidence>
<name>A0A1E4SQT4_9ASCO</name>
<dbReference type="Pfam" id="PF04117">
    <property type="entry name" value="Mpv17_PMP22"/>
    <property type="match status" value="1"/>
</dbReference>
<evidence type="ECO:0000256" key="4">
    <source>
        <dbReference type="ARBA" id="ARBA00022989"/>
    </source>
</evidence>
<feature type="transmembrane region" description="Helical" evidence="6">
    <location>
        <begin position="169"/>
        <end position="191"/>
    </location>
</feature>
<dbReference type="InterPro" id="IPR007248">
    <property type="entry name" value="Mpv17_PMP22"/>
</dbReference>
<dbReference type="PANTHER" id="PTHR11266:SF80">
    <property type="entry name" value="PEROXISOMAL MEMBRANE PROTEIN 2"/>
    <property type="match status" value="1"/>
</dbReference>
<dbReference type="RefSeq" id="XP_020066995.1">
    <property type="nucleotide sequence ID" value="XM_020206233.1"/>
</dbReference>
<evidence type="ECO:0000313" key="8">
    <source>
        <dbReference type="Proteomes" id="UP000094285"/>
    </source>
</evidence>
<organism evidence="7 8">
    <name type="scientific">Suhomyces tanzawaensis NRRL Y-17324</name>
    <dbReference type="NCBI Taxonomy" id="984487"/>
    <lineage>
        <taxon>Eukaryota</taxon>
        <taxon>Fungi</taxon>
        <taxon>Dikarya</taxon>
        <taxon>Ascomycota</taxon>
        <taxon>Saccharomycotina</taxon>
        <taxon>Pichiomycetes</taxon>
        <taxon>Debaryomycetaceae</taxon>
        <taxon>Suhomyces</taxon>
    </lineage>
</organism>
<gene>
    <name evidence="7" type="ORF">CANTADRAFT_127621</name>
</gene>
<evidence type="ECO:0000256" key="5">
    <source>
        <dbReference type="ARBA" id="ARBA00023136"/>
    </source>
</evidence>
<feature type="transmembrane region" description="Helical" evidence="6">
    <location>
        <begin position="71"/>
        <end position="92"/>
    </location>
</feature>
<accession>A0A1E4SQT4</accession>
<keyword evidence="4 6" id="KW-1133">Transmembrane helix</keyword>
<sequence>MPSAIPTNNLQEKIYQDLEKSNPLHPVDSASSVLHYNPATSGIKRKLLLLLLVETVISLVVYYNYEHIGSLYTLLAPTLLGASTAALAQTLNQYQKKKLSINRILKFIVWGSINGYFTVLWIDMLIFQFDNLFYRIAVDQLVGAPTFQLFFTILNSLWDHGELTKKTRIAYMISLRYSYCFWPFFSVASFMLIPQSMMFPCNCLANLIWNIILSRLA</sequence>
<protein>
    <submittedName>
        <fullName evidence="7">Uncharacterized protein</fullName>
    </submittedName>
</protein>
<feature type="transmembrane region" description="Helical" evidence="6">
    <location>
        <begin position="132"/>
        <end position="157"/>
    </location>
</feature>
<keyword evidence="8" id="KW-1185">Reference proteome</keyword>
<evidence type="ECO:0000256" key="2">
    <source>
        <dbReference type="ARBA" id="ARBA00006824"/>
    </source>
</evidence>